<evidence type="ECO:0000256" key="1">
    <source>
        <dbReference type="SAM" id="MobiDB-lite"/>
    </source>
</evidence>
<comment type="caution">
    <text evidence="2">The sequence shown here is derived from an EMBL/GenBank/DDBJ whole genome shotgun (WGS) entry which is preliminary data.</text>
</comment>
<name>A0ABP6MLY7_9ACTN</name>
<feature type="region of interest" description="Disordered" evidence="1">
    <location>
        <begin position="479"/>
        <end position="513"/>
    </location>
</feature>
<gene>
    <name evidence="2" type="ORF">GCM10010466_07290</name>
</gene>
<dbReference type="EMBL" id="BAAAUT010000004">
    <property type="protein sequence ID" value="GAA3118951.1"/>
    <property type="molecule type" value="Genomic_DNA"/>
</dbReference>
<dbReference type="RefSeq" id="WP_344855851.1">
    <property type="nucleotide sequence ID" value="NZ_BAAAUT010000004.1"/>
</dbReference>
<reference evidence="3" key="1">
    <citation type="journal article" date="2019" name="Int. J. Syst. Evol. Microbiol.">
        <title>The Global Catalogue of Microorganisms (GCM) 10K type strain sequencing project: providing services to taxonomists for standard genome sequencing and annotation.</title>
        <authorList>
            <consortium name="The Broad Institute Genomics Platform"/>
            <consortium name="The Broad Institute Genome Sequencing Center for Infectious Disease"/>
            <person name="Wu L."/>
            <person name="Ma J."/>
        </authorList>
    </citation>
    <scope>NUCLEOTIDE SEQUENCE [LARGE SCALE GENOMIC DNA]</scope>
    <source>
        <strain evidence="3">JCM 9373</strain>
    </source>
</reference>
<keyword evidence="3" id="KW-1185">Reference proteome</keyword>
<proteinExistence type="predicted"/>
<protein>
    <submittedName>
        <fullName evidence="2">Uncharacterized protein</fullName>
    </submittedName>
</protein>
<organism evidence="2 3">
    <name type="scientific">Planomonospora alba</name>
    <dbReference type="NCBI Taxonomy" id="161354"/>
    <lineage>
        <taxon>Bacteria</taxon>
        <taxon>Bacillati</taxon>
        <taxon>Actinomycetota</taxon>
        <taxon>Actinomycetes</taxon>
        <taxon>Streptosporangiales</taxon>
        <taxon>Streptosporangiaceae</taxon>
        <taxon>Planomonospora</taxon>
    </lineage>
</organism>
<evidence type="ECO:0000313" key="3">
    <source>
        <dbReference type="Proteomes" id="UP001500320"/>
    </source>
</evidence>
<accession>A0ABP6MLY7</accession>
<evidence type="ECO:0000313" key="2">
    <source>
        <dbReference type="EMBL" id="GAA3118951.1"/>
    </source>
</evidence>
<sequence>MTKASWFSQPFPPEGASAAEGIRKQLGRPELDLLTILVRESAQNSWDARLPGRTEPVEYAIDMRTVSPAHSTAWRDLLSQGAPLNDHLPLRRSLSQPTIQVMAISDRGTSGLGGPTRADEAVAEGHDFVSFVRNIGEPRDTELGGGTYGFGKGIFYLVSQVGTILLHTRCRVDGGYETRLMGCALWKSYVANTSDGERRYTGRHWWGDTTGDVVEPLVGAEADAMAHRLGLRPFGDDETGTTIIVVDPLLEGGESPAEVAGYLAETIAWHLWPKMLESSDGRPAMRFSVTCDGVDHPVPDPRTTRPLNLFVAAYEAMEGPEGKDLRCLSPKKLLGRFGLVKRPAPAPEATAASRMVDIEDAVHHVCLMRPAELVVTYRPGPKPPSEYLHYAGVFRADPALDETYAKAEPPTHDAWNPQSLESRERTYVNTTFRRIDEAVSALFDLGGATKGDSARIALGAASARFASLVGGVWGTGGATDYSKPGDTEPTSPTPSPTPSGSNEGKIPDKATRRRPRVEYVDAPYYGDRLGVPVLIQEFRLPAPGSQQVRIDLAVALAGPGGRETDPPLGAATPTLLGWEGPDGSLHTTPSHVIEGGDGSTWRAIVRPAPDTMTEIDIFTEAVQPS</sequence>
<dbReference type="Proteomes" id="UP001500320">
    <property type="component" value="Unassembled WGS sequence"/>
</dbReference>